<dbReference type="EMBL" id="BMMU01000011">
    <property type="protein sequence ID" value="GGJ37140.1"/>
    <property type="molecule type" value="Genomic_DNA"/>
</dbReference>
<comment type="caution">
    <text evidence="1">The sequence shown here is derived from an EMBL/GenBank/DDBJ whole genome shotgun (WGS) entry which is preliminary data.</text>
</comment>
<evidence type="ECO:0008006" key="3">
    <source>
        <dbReference type="Google" id="ProtNLM"/>
    </source>
</evidence>
<gene>
    <name evidence="1" type="ORF">GCM10012282_37330</name>
</gene>
<name>A0A917NX71_9ACTN</name>
<reference evidence="1" key="1">
    <citation type="journal article" date="2014" name="Int. J. Syst. Evol. Microbiol.">
        <title>Complete genome sequence of Corynebacterium casei LMG S-19264T (=DSM 44701T), isolated from a smear-ripened cheese.</title>
        <authorList>
            <consortium name="US DOE Joint Genome Institute (JGI-PGF)"/>
            <person name="Walter F."/>
            <person name="Albersmeier A."/>
            <person name="Kalinowski J."/>
            <person name="Ruckert C."/>
        </authorList>
    </citation>
    <scope>NUCLEOTIDE SEQUENCE</scope>
    <source>
        <strain evidence="1">CGMCC 4.7272</strain>
    </source>
</reference>
<dbReference type="Proteomes" id="UP000625682">
    <property type="component" value="Unassembled WGS sequence"/>
</dbReference>
<sequence>MAGAKYAKKRLWRWRSNPLRRRDDIVEAWLVLVVWLVFAVGGTVAGLVTSHAADEVFARQRAERQSVRAVLLTDVPTSATATGGTSDRRMTSVRWTAPDGSARTDQTLVETGLKAGSRITVWQDGQGRLTAAPRNTTEAAIESGFLGTAAAAGLAGLVFGAGAGARWGLNQHRVNEWGREWDRVGPQWGHKTG</sequence>
<dbReference type="RefSeq" id="WP_189148482.1">
    <property type="nucleotide sequence ID" value="NZ_BAABER010000010.1"/>
</dbReference>
<dbReference type="AlphaFoldDB" id="A0A917NX71"/>
<evidence type="ECO:0000313" key="1">
    <source>
        <dbReference type="EMBL" id="GGJ37140.1"/>
    </source>
</evidence>
<evidence type="ECO:0000313" key="2">
    <source>
        <dbReference type="Proteomes" id="UP000625682"/>
    </source>
</evidence>
<organism evidence="1 2">
    <name type="scientific">Streptomyces lacrimifluminis</name>
    <dbReference type="NCBI Taxonomy" id="1500077"/>
    <lineage>
        <taxon>Bacteria</taxon>
        <taxon>Bacillati</taxon>
        <taxon>Actinomycetota</taxon>
        <taxon>Actinomycetes</taxon>
        <taxon>Kitasatosporales</taxon>
        <taxon>Streptomycetaceae</taxon>
        <taxon>Streptomyces</taxon>
    </lineage>
</organism>
<dbReference type="PANTHER" id="PTHR42305:SF1">
    <property type="entry name" value="MEMBRANE PROTEIN RV1733C-RELATED"/>
    <property type="match status" value="1"/>
</dbReference>
<proteinExistence type="predicted"/>
<dbReference type="PANTHER" id="PTHR42305">
    <property type="entry name" value="MEMBRANE PROTEIN RV1733C-RELATED"/>
    <property type="match status" value="1"/>
</dbReference>
<protein>
    <recommendedName>
        <fullName evidence="3">Integral membrane protein</fullName>
    </recommendedName>
</protein>
<dbReference type="InterPro" id="IPR039708">
    <property type="entry name" value="MT1774/Rv1733c-like"/>
</dbReference>
<accession>A0A917NX71</accession>
<reference evidence="1" key="2">
    <citation type="submission" date="2020-09" db="EMBL/GenBank/DDBJ databases">
        <authorList>
            <person name="Sun Q."/>
            <person name="Zhou Y."/>
        </authorList>
    </citation>
    <scope>NUCLEOTIDE SEQUENCE</scope>
    <source>
        <strain evidence="1">CGMCC 4.7272</strain>
    </source>
</reference>
<keyword evidence="2" id="KW-1185">Reference proteome</keyword>